<dbReference type="InterPro" id="IPR036465">
    <property type="entry name" value="vWFA_dom_sf"/>
</dbReference>
<accession>A0A1C4X9U5</accession>
<feature type="domain" description="Putative metallopeptidase" evidence="2">
    <location>
        <begin position="227"/>
        <end position="471"/>
    </location>
</feature>
<gene>
    <name evidence="3" type="ORF">GA0070214_105270</name>
</gene>
<dbReference type="EMBL" id="FMCS01000005">
    <property type="protein sequence ID" value="SCF05167.1"/>
    <property type="molecule type" value="Genomic_DNA"/>
</dbReference>
<sequence>MATRRRGGRRPDPNEEAFDQAAKRAYDHPMFRPLLADGYPRARFRWIDGDAPADGRGWARVAADGEIRVHRRRRADADEWWWVVAHCLLHLGFGHLEPDRAGRTDQAAEVAACVAVSRFQLDAKLGRPPRLLPTPLPGGAEERLAADWRHRGIPPEYLDCGVAGHGGDLAVPAAPARSGAPTVTGFRQQTWPERFAVGLAAAATAAVEAAGAPKPGPGGVTRDNPWERARRWFVSSYPLLGALAAGFRIVADVELARSWDIAVAAVNADAGEIYVNPLRVLPEAQCRFVLAHEMLHAALRHGDRVAHRDPYLWNVATDYVVNGWLVEMAVGEMPEGLLYDPQLRGLSGEAVYDRLATDLRRHRKLATLRGPGRGDILGHGTPGPGEARRGVDLDEYYRRALTGGLAYHESAGRGLLPAGLVAEIRVLDEPPPPWDVQLARWFDERFPARERVRSYARPSRRQAATPGIPRPGWHRPEVEERRPTFGVLLDTSGSMGTRLMGRALGAVAAYALARDVPAARVVFCDAVAYDAGYLPVEEIAGRVRVRGRGGTVLQPGVRLLENAADFPADGPILVITDGECDVLRIRRDHAFLVSRGARLPFTPRGPVFRMT</sequence>
<feature type="compositionally biased region" description="Gly residues" evidence="1">
    <location>
        <begin position="371"/>
        <end position="383"/>
    </location>
</feature>
<organism evidence="3 4">
    <name type="scientific">Micromonospora chaiyaphumensis</name>
    <dbReference type="NCBI Taxonomy" id="307119"/>
    <lineage>
        <taxon>Bacteria</taxon>
        <taxon>Bacillati</taxon>
        <taxon>Actinomycetota</taxon>
        <taxon>Actinomycetes</taxon>
        <taxon>Micromonosporales</taxon>
        <taxon>Micromonosporaceae</taxon>
        <taxon>Micromonospora</taxon>
    </lineage>
</organism>
<dbReference type="RefSeq" id="WP_425255708.1">
    <property type="nucleotide sequence ID" value="NZ_FMCS01000005.1"/>
</dbReference>
<feature type="region of interest" description="Disordered" evidence="1">
    <location>
        <begin position="370"/>
        <end position="389"/>
    </location>
</feature>
<evidence type="ECO:0000313" key="3">
    <source>
        <dbReference type="EMBL" id="SCF05167.1"/>
    </source>
</evidence>
<name>A0A1C4X9U5_9ACTN</name>
<keyword evidence="4" id="KW-1185">Reference proteome</keyword>
<dbReference type="AlphaFoldDB" id="A0A1C4X9U5"/>
<proteinExistence type="predicted"/>
<dbReference type="PANTHER" id="PTHR38730">
    <property type="entry name" value="SLL7028 PROTEIN"/>
    <property type="match status" value="1"/>
</dbReference>
<feature type="region of interest" description="Disordered" evidence="1">
    <location>
        <begin position="456"/>
        <end position="476"/>
    </location>
</feature>
<dbReference type="Pfam" id="PF13203">
    <property type="entry name" value="DUF2201_N"/>
    <property type="match status" value="1"/>
</dbReference>
<dbReference type="Proteomes" id="UP000199629">
    <property type="component" value="Unassembled WGS sequence"/>
</dbReference>
<evidence type="ECO:0000256" key="1">
    <source>
        <dbReference type="SAM" id="MobiDB-lite"/>
    </source>
</evidence>
<dbReference type="PANTHER" id="PTHR38730:SF1">
    <property type="entry name" value="SLL7028 PROTEIN"/>
    <property type="match status" value="1"/>
</dbReference>
<reference evidence="4" key="1">
    <citation type="submission" date="2016-06" db="EMBL/GenBank/DDBJ databases">
        <authorList>
            <person name="Varghese N."/>
            <person name="Submissions Spin"/>
        </authorList>
    </citation>
    <scope>NUCLEOTIDE SEQUENCE [LARGE SCALE GENOMIC DNA]</scope>
    <source>
        <strain evidence="4">DSM 45246</strain>
    </source>
</reference>
<evidence type="ECO:0000313" key="4">
    <source>
        <dbReference type="Proteomes" id="UP000199629"/>
    </source>
</evidence>
<dbReference type="SUPFAM" id="SSF53300">
    <property type="entry name" value="vWA-like"/>
    <property type="match status" value="1"/>
</dbReference>
<evidence type="ECO:0000259" key="2">
    <source>
        <dbReference type="Pfam" id="PF13203"/>
    </source>
</evidence>
<dbReference type="InterPro" id="IPR025154">
    <property type="entry name" value="Put_metallopeptidase_dom"/>
</dbReference>
<protein>
    <submittedName>
        <fullName evidence="3">Predicted metal-dependent peptidase</fullName>
    </submittedName>
</protein>